<name>A0ABV4N5U5_9VIBR</name>
<keyword evidence="2" id="KW-1185">Reference proteome</keyword>
<protein>
    <recommendedName>
        <fullName evidence="3">RHS repeat protein</fullName>
    </recommendedName>
</protein>
<organism evidence="1 2">
    <name type="scientific">Vibrio pomeroyi</name>
    <dbReference type="NCBI Taxonomy" id="198832"/>
    <lineage>
        <taxon>Bacteria</taxon>
        <taxon>Pseudomonadati</taxon>
        <taxon>Pseudomonadota</taxon>
        <taxon>Gammaproteobacteria</taxon>
        <taxon>Vibrionales</taxon>
        <taxon>Vibrionaceae</taxon>
        <taxon>Vibrio</taxon>
    </lineage>
</organism>
<proteinExistence type="predicted"/>
<reference evidence="1 2" key="1">
    <citation type="journal article" date="2024" name="ISME J.">
        <title>Tailless and filamentous prophages are predominant in marine Vibrio.</title>
        <authorList>
            <person name="Steensen K."/>
            <person name="Seneca J."/>
            <person name="Bartlau N."/>
            <person name="Yu X.A."/>
            <person name="Hussain F.A."/>
            <person name="Polz M.F."/>
        </authorList>
    </citation>
    <scope>NUCLEOTIDE SEQUENCE [LARGE SCALE GENOMIC DNA]</scope>
    <source>
        <strain evidence="1 2">10N.239.312.F12</strain>
    </source>
</reference>
<feature type="non-terminal residue" evidence="1">
    <location>
        <position position="1"/>
    </location>
</feature>
<dbReference type="Gene3D" id="2.180.10.10">
    <property type="entry name" value="RHS repeat-associated core"/>
    <property type="match status" value="2"/>
</dbReference>
<sequence>EYYSDMPNIGRLKQQSLIHNGYESKDTYEYVQIGNLLSIKEESYYVSNMNDKLTSENVYDKFSNSIVSKNEQGISVAFDYYYDGRLKQEATAAQTDKEFKQVYYYNDVENTVRVVDQKGNEKTTEYNISGQVTKRWLTIPGVKSNYLSLLNTYNQLGQQVSSTEYDTSLLSSTSIPVQQKTWALTIQYQYDDWGELEKVIAPDGQIQFDSFDPVTNVHKSGTQGLILKYQTVNAAKRTSKEEYFDAANRKMNTGFTMYLDGFDLPRRRVTDRGVTTSFEYDALDRLVRQHETGNDVVGSITTETTYSPYHISSDFIESIAVNGHTLGRREYDGFGRLLKEVTGSKETRFNYEQGRLNYNSYVLANGQRLDVTFDMELGEYTGVGIVQTRLDDVTGLPISTSRSDIQDSINYEYRFDGEVARERVGLNENLYEYTLAGARLLSSFSRFDFESIQYDDLQRVKVKQDALNTATYESYDEFSRATKIVVTGENPSTIEFDYSQFPSQLVSTVSQGSDTLTETINFSTDGKVSSKSTDLNGSILVESYTYNSFGQLTYYHAVGGRLPKDQYGNAIRSQEFTYDGFGNVSTVDTHFTDESVDRAIFSYAPDYPTRLHTVSHLHSDYSNLDFSDAYDDFGNLLKDEKGFSYSFNQYGEMQSVYDESGVEVTRYKYDAQGRLINQSITGQADLEYIYSGNSLISQKQGVYKTNSSLVDGRLIGKRLSGNGSNVINSYLTDSNNTPLKVNKTGDTQSTAEYLYTPYGYRMEA</sequence>
<evidence type="ECO:0008006" key="3">
    <source>
        <dbReference type="Google" id="ProtNLM"/>
    </source>
</evidence>
<dbReference type="EMBL" id="JBFSSG010000158">
    <property type="protein sequence ID" value="MEZ8724633.1"/>
    <property type="molecule type" value="Genomic_DNA"/>
</dbReference>
<dbReference type="PANTHER" id="PTHR32305:SF15">
    <property type="entry name" value="PROTEIN RHSA-RELATED"/>
    <property type="match status" value="1"/>
</dbReference>
<dbReference type="RefSeq" id="WP_372127042.1">
    <property type="nucleotide sequence ID" value="NZ_JBFSSG010000158.1"/>
</dbReference>
<gene>
    <name evidence="1" type="ORF">AB6D66_26665</name>
</gene>
<comment type="caution">
    <text evidence="1">The sequence shown here is derived from an EMBL/GenBank/DDBJ whole genome shotgun (WGS) entry which is preliminary data.</text>
</comment>
<evidence type="ECO:0000313" key="2">
    <source>
        <dbReference type="Proteomes" id="UP001570071"/>
    </source>
</evidence>
<dbReference type="PANTHER" id="PTHR32305">
    <property type="match status" value="1"/>
</dbReference>
<dbReference type="InterPro" id="IPR050708">
    <property type="entry name" value="T6SS_VgrG/RHS"/>
</dbReference>
<dbReference type="Proteomes" id="UP001570071">
    <property type="component" value="Unassembled WGS sequence"/>
</dbReference>
<evidence type="ECO:0000313" key="1">
    <source>
        <dbReference type="EMBL" id="MEZ8724633.1"/>
    </source>
</evidence>
<accession>A0ABV4N5U5</accession>